<evidence type="ECO:0000256" key="1">
    <source>
        <dbReference type="SAM" id="Phobius"/>
    </source>
</evidence>
<feature type="transmembrane region" description="Helical" evidence="1">
    <location>
        <begin position="21"/>
        <end position="40"/>
    </location>
</feature>
<protein>
    <submittedName>
        <fullName evidence="2">Uncharacterized protein</fullName>
    </submittedName>
</protein>
<keyword evidence="1" id="KW-1133">Transmembrane helix</keyword>
<reference evidence="2" key="1">
    <citation type="journal article" date="2014" name="Int. J. Syst. Evol. Microbiol.">
        <title>Complete genome sequence of Corynebacterium casei LMG S-19264T (=DSM 44701T), isolated from a smear-ripened cheese.</title>
        <authorList>
            <consortium name="US DOE Joint Genome Institute (JGI-PGF)"/>
            <person name="Walter F."/>
            <person name="Albersmeier A."/>
            <person name="Kalinowski J."/>
            <person name="Ruckert C."/>
        </authorList>
    </citation>
    <scope>NUCLEOTIDE SEQUENCE</scope>
    <source>
        <strain evidence="2">JCM 4988</strain>
    </source>
</reference>
<sequence length="68" mass="7215">MAVHPPTPARAEGRAGAGIRLPWWALTLPVLAFAALLVLISDPAQAREAGAEPAIGVFLEYLTLLLLR</sequence>
<reference evidence="2" key="2">
    <citation type="submission" date="2020-09" db="EMBL/GenBank/DDBJ databases">
        <authorList>
            <person name="Sun Q."/>
            <person name="Ohkuma M."/>
        </authorList>
    </citation>
    <scope>NUCLEOTIDE SEQUENCE</scope>
    <source>
        <strain evidence="2">JCM 4988</strain>
    </source>
</reference>
<keyword evidence="3" id="KW-1185">Reference proteome</keyword>
<organism evidence="2 3">
    <name type="scientific">Streptomyces inusitatus</name>
    <dbReference type="NCBI Taxonomy" id="68221"/>
    <lineage>
        <taxon>Bacteria</taxon>
        <taxon>Bacillati</taxon>
        <taxon>Actinomycetota</taxon>
        <taxon>Actinomycetes</taxon>
        <taxon>Kitasatosporales</taxon>
        <taxon>Streptomycetaceae</taxon>
        <taxon>Streptomyces</taxon>
    </lineage>
</organism>
<keyword evidence="1" id="KW-0472">Membrane</keyword>
<evidence type="ECO:0000313" key="3">
    <source>
        <dbReference type="Proteomes" id="UP000630936"/>
    </source>
</evidence>
<proteinExistence type="predicted"/>
<accession>A0A918QGJ5</accession>
<evidence type="ECO:0000313" key="2">
    <source>
        <dbReference type="EMBL" id="GGZ44321.1"/>
    </source>
</evidence>
<name>A0A918QGJ5_9ACTN</name>
<dbReference type="EMBL" id="BMWG01000014">
    <property type="protein sequence ID" value="GGZ44321.1"/>
    <property type="molecule type" value="Genomic_DNA"/>
</dbReference>
<dbReference type="RefSeq" id="WP_190124825.1">
    <property type="nucleotide sequence ID" value="NZ_BMWG01000014.1"/>
</dbReference>
<keyword evidence="1" id="KW-0812">Transmembrane</keyword>
<gene>
    <name evidence="2" type="ORF">GCM10010387_43380</name>
</gene>
<dbReference type="Proteomes" id="UP000630936">
    <property type="component" value="Unassembled WGS sequence"/>
</dbReference>
<comment type="caution">
    <text evidence="2">The sequence shown here is derived from an EMBL/GenBank/DDBJ whole genome shotgun (WGS) entry which is preliminary data.</text>
</comment>
<dbReference type="AlphaFoldDB" id="A0A918QGJ5"/>